<feature type="compositionally biased region" description="Basic and acidic residues" evidence="1">
    <location>
        <begin position="28"/>
        <end position="40"/>
    </location>
</feature>
<gene>
    <name evidence="2" type="ORF">PXEA_LOCUS6442</name>
</gene>
<dbReference type="Proteomes" id="UP000784294">
    <property type="component" value="Unassembled WGS sequence"/>
</dbReference>
<evidence type="ECO:0000313" key="2">
    <source>
        <dbReference type="EMBL" id="VEL13002.1"/>
    </source>
</evidence>
<organism evidence="2 3">
    <name type="scientific">Protopolystoma xenopodis</name>
    <dbReference type="NCBI Taxonomy" id="117903"/>
    <lineage>
        <taxon>Eukaryota</taxon>
        <taxon>Metazoa</taxon>
        <taxon>Spiralia</taxon>
        <taxon>Lophotrochozoa</taxon>
        <taxon>Platyhelminthes</taxon>
        <taxon>Monogenea</taxon>
        <taxon>Polyopisthocotylea</taxon>
        <taxon>Polystomatidea</taxon>
        <taxon>Polystomatidae</taxon>
        <taxon>Protopolystoma</taxon>
    </lineage>
</organism>
<proteinExistence type="predicted"/>
<accession>A0A3S5A644</accession>
<evidence type="ECO:0000256" key="1">
    <source>
        <dbReference type="SAM" id="MobiDB-lite"/>
    </source>
</evidence>
<name>A0A3S5A644_9PLAT</name>
<protein>
    <submittedName>
        <fullName evidence="2">Uncharacterized protein</fullName>
    </submittedName>
</protein>
<sequence length="76" mass="8203">MSVQISSWANVGVLGTNFTAHHGLTESFDDRHDDRTKDQLAEWANPTSDQSPGRVLAPSFVTRSCSSAQSPLPSCV</sequence>
<keyword evidence="3" id="KW-1185">Reference proteome</keyword>
<comment type="caution">
    <text evidence="2">The sequence shown here is derived from an EMBL/GenBank/DDBJ whole genome shotgun (WGS) entry which is preliminary data.</text>
</comment>
<reference evidence="2" key="1">
    <citation type="submission" date="2018-11" db="EMBL/GenBank/DDBJ databases">
        <authorList>
            <consortium name="Pathogen Informatics"/>
        </authorList>
    </citation>
    <scope>NUCLEOTIDE SEQUENCE</scope>
</reference>
<dbReference type="AlphaFoldDB" id="A0A3S5A644"/>
<evidence type="ECO:0000313" key="3">
    <source>
        <dbReference type="Proteomes" id="UP000784294"/>
    </source>
</evidence>
<feature type="region of interest" description="Disordered" evidence="1">
    <location>
        <begin position="24"/>
        <end position="55"/>
    </location>
</feature>
<dbReference type="EMBL" id="CAAALY010016495">
    <property type="protein sequence ID" value="VEL13002.1"/>
    <property type="molecule type" value="Genomic_DNA"/>
</dbReference>